<dbReference type="NCBIfam" id="NF005556">
    <property type="entry name" value="PRK07226.1"/>
    <property type="match status" value="1"/>
</dbReference>
<dbReference type="Pfam" id="PF01791">
    <property type="entry name" value="DeoC"/>
    <property type="match status" value="1"/>
</dbReference>
<evidence type="ECO:0000256" key="1">
    <source>
        <dbReference type="ARBA" id="ARBA00023270"/>
    </source>
</evidence>
<keyword evidence="3" id="KW-0456">Lyase</keyword>
<keyword evidence="3" id="KW-0614">Plasmid</keyword>
<protein>
    <submittedName>
        <fullName evidence="3">Fructose-bisphosphate aldolase</fullName>
        <ecNumber evidence="3">4.1.2.13</ecNumber>
    </submittedName>
</protein>
<name>A0A6P1V762_9ENTR</name>
<dbReference type="Proteomes" id="UP000464389">
    <property type="component" value="Plasmid unnamed2"/>
</dbReference>
<feature type="active site" description="Schiff-base intermediate with dihydroxyacetone-P" evidence="2">
    <location>
        <position position="180"/>
    </location>
</feature>
<dbReference type="SMART" id="SM01133">
    <property type="entry name" value="DeoC"/>
    <property type="match status" value="1"/>
</dbReference>
<dbReference type="InterPro" id="IPR002915">
    <property type="entry name" value="DeoC/FbaB/LacD_aldolase"/>
</dbReference>
<evidence type="ECO:0000256" key="2">
    <source>
        <dbReference type="PIRSR" id="PIRSR038992-1"/>
    </source>
</evidence>
<dbReference type="InterPro" id="IPR050456">
    <property type="entry name" value="DeoC/FbaB_aldolase"/>
</dbReference>
<dbReference type="PANTHER" id="PTHR47916:SF1">
    <property type="entry name" value="3-HYDROXY-5-PHOSPHONOOXYPENTANE-2,4-DIONE THIOLASE"/>
    <property type="match status" value="1"/>
</dbReference>
<dbReference type="SUPFAM" id="SSF51569">
    <property type="entry name" value="Aldolase"/>
    <property type="match status" value="1"/>
</dbReference>
<gene>
    <name evidence="3" type="ORF">GW952_30620</name>
</gene>
<dbReference type="PANTHER" id="PTHR47916">
    <property type="entry name" value="FRUCTOSE-BISPHOSPHATE ALDOLASE CLASS 1"/>
    <property type="match status" value="1"/>
</dbReference>
<dbReference type="PIRSF" id="PIRSF038992">
    <property type="entry name" value="Aldolase_Ia"/>
    <property type="match status" value="1"/>
</dbReference>
<organism evidence="3 4">
    <name type="scientific">Klebsiella michiganensis</name>
    <dbReference type="NCBI Taxonomy" id="1134687"/>
    <lineage>
        <taxon>Bacteria</taxon>
        <taxon>Pseudomonadati</taxon>
        <taxon>Pseudomonadota</taxon>
        <taxon>Gammaproteobacteria</taxon>
        <taxon>Enterobacterales</taxon>
        <taxon>Enterobacteriaceae</taxon>
        <taxon>Klebsiella/Raoultella group</taxon>
        <taxon>Klebsiella</taxon>
    </lineage>
</organism>
<proteinExistence type="predicted"/>
<dbReference type="EC" id="4.1.2.13" evidence="3"/>
<dbReference type="Gene3D" id="3.20.20.70">
    <property type="entry name" value="Aldolase class I"/>
    <property type="match status" value="1"/>
</dbReference>
<keyword evidence="1" id="KW-0704">Schiff base</keyword>
<feature type="active site" description="Proton donor" evidence="2">
    <location>
        <position position="150"/>
    </location>
</feature>
<dbReference type="AlphaFoldDB" id="A0A6P1V762"/>
<dbReference type="CDD" id="cd00958">
    <property type="entry name" value="DhnA"/>
    <property type="match status" value="1"/>
</dbReference>
<geneLocation type="plasmid" evidence="3">
    <name>unnamed2</name>
</geneLocation>
<dbReference type="GO" id="GO:0004332">
    <property type="term" value="F:fructose-bisphosphate aldolase activity"/>
    <property type="evidence" value="ECO:0007669"/>
    <property type="project" value="UniProtKB-EC"/>
</dbReference>
<sequence length="271" mass="28860">MNIGKKSRLARLFHPVSCRSVIVPLDHGATLGPITGLTDPVQLITKLCGDLSPVQGLVLHRGVMEQASSVLLPYDLPTRVLHLSASTAFSPKVTQKALVASVEDALRMGADAVSVHVNLGVDAEPDMLRDFGMVASYCQQWGMPLLAMMYIRVDGQVSSATSHVAHAARLAAEMGADLVKVDYPGSIDAMAEVVGGCFIPVLIAGGEKCANSQQVLQMVGQAIDGGAAGVCMGRNVFQQEHAHDFINEVGLAVHGWRPTLERQMLHMESDT</sequence>
<dbReference type="InterPro" id="IPR041720">
    <property type="entry name" value="FbaB-like"/>
</dbReference>
<dbReference type="RefSeq" id="WP_162122761.1">
    <property type="nucleotide sequence ID" value="NZ_CP048110.1"/>
</dbReference>
<evidence type="ECO:0000313" key="4">
    <source>
        <dbReference type="Proteomes" id="UP000464389"/>
    </source>
</evidence>
<dbReference type="EMBL" id="CP048110">
    <property type="protein sequence ID" value="QHS49980.1"/>
    <property type="molecule type" value="Genomic_DNA"/>
</dbReference>
<dbReference type="InterPro" id="IPR013785">
    <property type="entry name" value="Aldolase_TIM"/>
</dbReference>
<evidence type="ECO:0000313" key="3">
    <source>
        <dbReference type="EMBL" id="QHS49980.1"/>
    </source>
</evidence>
<accession>A0A6P1V762</accession>
<reference evidence="3 4" key="1">
    <citation type="submission" date="2020-01" db="EMBL/GenBank/DDBJ databases">
        <title>Bactrocera dorsalis gut bacteria genome.</title>
        <authorList>
            <person name="Zhang H."/>
            <person name="Cai Z."/>
        </authorList>
    </citation>
    <scope>NUCLEOTIDE SEQUENCE [LARGE SCALE GENOMIC DNA]</scope>
    <source>
        <strain evidence="3 4">BD177</strain>
        <plasmid evidence="3 4">unnamed2</plasmid>
    </source>
</reference>